<evidence type="ECO:0000313" key="2">
    <source>
        <dbReference type="Proteomes" id="UP001162483"/>
    </source>
</evidence>
<protein>
    <submittedName>
        <fullName evidence="1">Uncharacterized protein</fullName>
    </submittedName>
</protein>
<gene>
    <name evidence="1" type="ORF">SPARVUS_LOCUS13142949</name>
</gene>
<sequence length="43" mass="4591">MSCQSTPGALYLTVEINELVKRLTSSCGLVNHLTSPGMKKVAI</sequence>
<keyword evidence="2" id="KW-1185">Reference proteome</keyword>
<organism evidence="1 2">
    <name type="scientific">Staurois parvus</name>
    <dbReference type="NCBI Taxonomy" id="386267"/>
    <lineage>
        <taxon>Eukaryota</taxon>
        <taxon>Metazoa</taxon>
        <taxon>Chordata</taxon>
        <taxon>Craniata</taxon>
        <taxon>Vertebrata</taxon>
        <taxon>Euteleostomi</taxon>
        <taxon>Amphibia</taxon>
        <taxon>Batrachia</taxon>
        <taxon>Anura</taxon>
        <taxon>Neobatrachia</taxon>
        <taxon>Ranoidea</taxon>
        <taxon>Ranidae</taxon>
        <taxon>Staurois</taxon>
    </lineage>
</organism>
<reference evidence="1" key="1">
    <citation type="submission" date="2023-05" db="EMBL/GenBank/DDBJ databases">
        <authorList>
            <person name="Stuckert A."/>
        </authorList>
    </citation>
    <scope>NUCLEOTIDE SEQUENCE</scope>
</reference>
<dbReference type="EMBL" id="CATNWA010017693">
    <property type="protein sequence ID" value="CAI9602477.1"/>
    <property type="molecule type" value="Genomic_DNA"/>
</dbReference>
<dbReference type="Proteomes" id="UP001162483">
    <property type="component" value="Unassembled WGS sequence"/>
</dbReference>
<feature type="non-terminal residue" evidence="1">
    <location>
        <position position="43"/>
    </location>
</feature>
<accession>A0ABN9G0M4</accession>
<name>A0ABN9G0M4_9NEOB</name>
<evidence type="ECO:0000313" key="1">
    <source>
        <dbReference type="EMBL" id="CAI9602477.1"/>
    </source>
</evidence>
<proteinExistence type="predicted"/>
<comment type="caution">
    <text evidence="1">The sequence shown here is derived from an EMBL/GenBank/DDBJ whole genome shotgun (WGS) entry which is preliminary data.</text>
</comment>